<name>A0ABN9PAE3_9DINO</name>
<accession>A0ABN9PAE3</accession>
<evidence type="ECO:0008006" key="4">
    <source>
        <dbReference type="Google" id="ProtNLM"/>
    </source>
</evidence>
<evidence type="ECO:0000256" key="1">
    <source>
        <dbReference type="SAM" id="MobiDB-lite"/>
    </source>
</evidence>
<dbReference type="EMBL" id="CAUYUJ010000003">
    <property type="protein sequence ID" value="CAK0788148.1"/>
    <property type="molecule type" value="Genomic_DNA"/>
</dbReference>
<dbReference type="Proteomes" id="UP001189429">
    <property type="component" value="Unassembled WGS sequence"/>
</dbReference>
<feature type="region of interest" description="Disordered" evidence="1">
    <location>
        <begin position="34"/>
        <end position="57"/>
    </location>
</feature>
<proteinExistence type="predicted"/>
<evidence type="ECO:0000313" key="2">
    <source>
        <dbReference type="EMBL" id="CAK0788148.1"/>
    </source>
</evidence>
<keyword evidence="3" id="KW-1185">Reference proteome</keyword>
<reference evidence="2" key="1">
    <citation type="submission" date="2023-10" db="EMBL/GenBank/DDBJ databases">
        <authorList>
            <person name="Chen Y."/>
            <person name="Shah S."/>
            <person name="Dougan E. K."/>
            <person name="Thang M."/>
            <person name="Chan C."/>
        </authorList>
    </citation>
    <scope>NUCLEOTIDE SEQUENCE [LARGE SCALE GENOMIC DNA]</scope>
</reference>
<dbReference type="Gene3D" id="2.40.50.140">
    <property type="entry name" value="Nucleic acid-binding proteins"/>
    <property type="match status" value="1"/>
</dbReference>
<sequence length="357" mass="40621">MQLPPVPVFVAFRRELFRPRGGFPRARFACAVPERGDSASMDPNKSKGKGKGGRPGYMEEHVSAQFSSLPASECIGAGRLEGWFSTPAWMVEGRGWGHIQSYCFEGDLFFHMSRSPLLRNINYQKKDPVTFEVLEFNGQCEAVKLLLPRQVMEMESGETEDQFDSAKPEPRDLVGQRIEGIVRSQWQLVKKQSWGFCASEHFKGQVFFHITESPDMAEVEFEREDLVEFEIYLGGKSGNDVRARNMVYIGSGKRVQIGPKKLSEKKLAQKEAWKRNWRKGHPPDWECKNCMFTNFGRNKICRSMVPLLLQSYRGVRSRSVRGGYPSVLPVGWMSLCILGEDTFGCSVCFGWRRVSCS</sequence>
<evidence type="ECO:0000313" key="3">
    <source>
        <dbReference type="Proteomes" id="UP001189429"/>
    </source>
</evidence>
<organism evidence="2 3">
    <name type="scientific">Prorocentrum cordatum</name>
    <dbReference type="NCBI Taxonomy" id="2364126"/>
    <lineage>
        <taxon>Eukaryota</taxon>
        <taxon>Sar</taxon>
        <taxon>Alveolata</taxon>
        <taxon>Dinophyceae</taxon>
        <taxon>Prorocentrales</taxon>
        <taxon>Prorocentraceae</taxon>
        <taxon>Prorocentrum</taxon>
    </lineage>
</organism>
<comment type="caution">
    <text evidence="2">The sequence shown here is derived from an EMBL/GenBank/DDBJ whole genome shotgun (WGS) entry which is preliminary data.</text>
</comment>
<gene>
    <name evidence="2" type="ORF">PCOR1329_LOCUS104</name>
</gene>
<protein>
    <recommendedName>
        <fullName evidence="4">CSD domain-containing protein</fullName>
    </recommendedName>
</protein>
<dbReference type="InterPro" id="IPR012340">
    <property type="entry name" value="NA-bd_OB-fold"/>
</dbReference>